<dbReference type="EMBL" id="JAAZSR010000074">
    <property type="protein sequence ID" value="NKX50259.1"/>
    <property type="molecule type" value="Genomic_DNA"/>
</dbReference>
<protein>
    <submittedName>
        <fullName evidence="1">Uncharacterized protein</fullName>
    </submittedName>
</protein>
<organism evidence="1 2">
    <name type="scientific">Arthrobacter deserti</name>
    <dbReference type="NCBI Taxonomy" id="1742687"/>
    <lineage>
        <taxon>Bacteria</taxon>
        <taxon>Bacillati</taxon>
        <taxon>Actinomycetota</taxon>
        <taxon>Actinomycetes</taxon>
        <taxon>Micrococcales</taxon>
        <taxon>Micrococcaceae</taxon>
        <taxon>Arthrobacter</taxon>
    </lineage>
</organism>
<accession>A0ABX1JLS9</accession>
<sequence>MREEEVWNRALDHGYAGPRGEGDLALAAVLLLDGMAQNGGLLHAVQGLGPQQLAEAIAGYRWFGLDLLADGSRSVAAEAARIGPNGSLALLEELEDRADRVYWPGPPADEAPDQAFRARLAASPEAFVGTG</sequence>
<reference evidence="1 2" key="1">
    <citation type="submission" date="2020-04" db="EMBL/GenBank/DDBJ databases">
        <authorList>
            <person name="Liu S."/>
        </authorList>
    </citation>
    <scope>NUCLEOTIDE SEQUENCE [LARGE SCALE GENOMIC DNA]</scope>
    <source>
        <strain evidence="1 2">CGMCC 1.15091</strain>
    </source>
</reference>
<dbReference type="Proteomes" id="UP000523795">
    <property type="component" value="Unassembled WGS sequence"/>
</dbReference>
<gene>
    <name evidence="1" type="ORF">HER39_06685</name>
</gene>
<keyword evidence="2" id="KW-1185">Reference proteome</keyword>
<name>A0ABX1JLS9_9MICC</name>
<comment type="caution">
    <text evidence="1">The sequence shown here is derived from an EMBL/GenBank/DDBJ whole genome shotgun (WGS) entry which is preliminary data.</text>
</comment>
<proteinExistence type="predicted"/>
<evidence type="ECO:0000313" key="1">
    <source>
        <dbReference type="EMBL" id="NKX50259.1"/>
    </source>
</evidence>
<evidence type="ECO:0000313" key="2">
    <source>
        <dbReference type="Proteomes" id="UP000523795"/>
    </source>
</evidence>